<name>A0A653CR14_CALMS</name>
<proteinExistence type="predicted"/>
<dbReference type="EMBL" id="CAACVG010008533">
    <property type="protein sequence ID" value="VEN50192.1"/>
    <property type="molecule type" value="Genomic_DNA"/>
</dbReference>
<protein>
    <submittedName>
        <fullName evidence="2">Uncharacterized protein</fullName>
    </submittedName>
</protein>
<organism evidence="2 3">
    <name type="scientific">Callosobruchus maculatus</name>
    <name type="common">Southern cowpea weevil</name>
    <name type="synonym">Pulse bruchid</name>
    <dbReference type="NCBI Taxonomy" id="64391"/>
    <lineage>
        <taxon>Eukaryota</taxon>
        <taxon>Metazoa</taxon>
        <taxon>Ecdysozoa</taxon>
        <taxon>Arthropoda</taxon>
        <taxon>Hexapoda</taxon>
        <taxon>Insecta</taxon>
        <taxon>Pterygota</taxon>
        <taxon>Neoptera</taxon>
        <taxon>Endopterygota</taxon>
        <taxon>Coleoptera</taxon>
        <taxon>Polyphaga</taxon>
        <taxon>Cucujiformia</taxon>
        <taxon>Chrysomeloidea</taxon>
        <taxon>Chrysomelidae</taxon>
        <taxon>Bruchinae</taxon>
        <taxon>Bruchini</taxon>
        <taxon>Callosobruchus</taxon>
    </lineage>
</organism>
<gene>
    <name evidence="2" type="ORF">CALMAC_LOCUS11042</name>
</gene>
<dbReference type="OrthoDB" id="6661609at2759"/>
<sequence length="92" mass="10835">MVISNDIMLKVIFFCALVYAVAMSEQMDDGHDNVNPNTVNCTTYAQRNICYNHCDYYDDICINENRDAKGWEKCEMLYDKCLQDCCFKFRMD</sequence>
<accession>A0A653CR14</accession>
<keyword evidence="3" id="KW-1185">Reference proteome</keyword>
<evidence type="ECO:0000313" key="2">
    <source>
        <dbReference type="EMBL" id="VEN50192.1"/>
    </source>
</evidence>
<feature type="chain" id="PRO_5024800559" evidence="1">
    <location>
        <begin position="25"/>
        <end position="92"/>
    </location>
</feature>
<evidence type="ECO:0000256" key="1">
    <source>
        <dbReference type="SAM" id="SignalP"/>
    </source>
</evidence>
<dbReference type="AlphaFoldDB" id="A0A653CR14"/>
<dbReference type="Proteomes" id="UP000410492">
    <property type="component" value="Unassembled WGS sequence"/>
</dbReference>
<reference evidence="2 3" key="1">
    <citation type="submission" date="2019-01" db="EMBL/GenBank/DDBJ databases">
        <authorList>
            <person name="Sayadi A."/>
        </authorList>
    </citation>
    <scope>NUCLEOTIDE SEQUENCE [LARGE SCALE GENOMIC DNA]</scope>
</reference>
<evidence type="ECO:0000313" key="3">
    <source>
        <dbReference type="Proteomes" id="UP000410492"/>
    </source>
</evidence>
<keyword evidence="1" id="KW-0732">Signal</keyword>
<feature type="signal peptide" evidence="1">
    <location>
        <begin position="1"/>
        <end position="24"/>
    </location>
</feature>